<keyword evidence="8" id="KW-0175">Coiled coil</keyword>
<dbReference type="HOGENOM" id="CLU_012817_10_6_0"/>
<reference evidence="10 11" key="1">
    <citation type="journal article" date="2010" name="Stand. Genomic Sci.">
        <title>Complete genome sequence of Aminobacterium colombiense type strain (ALA-1).</title>
        <authorList>
            <person name="Chertkov O."/>
            <person name="Sikorski J."/>
            <person name="Brambilla E."/>
            <person name="Lapidus A."/>
            <person name="Copeland A."/>
            <person name="Glavina Del Rio T."/>
            <person name="Nolan M."/>
            <person name="Lucas S."/>
            <person name="Tice H."/>
            <person name="Cheng J.F."/>
            <person name="Han C."/>
            <person name="Detter J.C."/>
            <person name="Bruce D."/>
            <person name="Tapia R."/>
            <person name="Goodwin L."/>
            <person name="Pitluck S."/>
            <person name="Liolios K."/>
            <person name="Ivanova N."/>
            <person name="Mavromatis K."/>
            <person name="Ovchinnikova G."/>
            <person name="Pati A."/>
            <person name="Chen A."/>
            <person name="Palaniappan K."/>
            <person name="Land M."/>
            <person name="Hauser L."/>
            <person name="Chang Y.J."/>
            <person name="Jeffries C.D."/>
            <person name="Spring S."/>
            <person name="Rohde M."/>
            <person name="Goker M."/>
            <person name="Bristow J."/>
            <person name="Eisen J.A."/>
            <person name="Markowitz V."/>
            <person name="Hugenholtz P."/>
            <person name="Kyrpides N.C."/>
            <person name="Klenk H.P."/>
        </authorList>
    </citation>
    <scope>NUCLEOTIDE SEQUENCE [LARGE SCALE GENOMIC DNA]</scope>
    <source>
        <strain evidence="11">DSM 12261 / ALA-1</strain>
    </source>
</reference>
<keyword evidence="3" id="KW-0813">Transport</keyword>
<evidence type="ECO:0000256" key="9">
    <source>
        <dbReference type="SAM" id="MobiDB-lite"/>
    </source>
</evidence>
<evidence type="ECO:0000313" key="10">
    <source>
        <dbReference type="EMBL" id="ADE56625.1"/>
    </source>
</evidence>
<comment type="subcellular location">
    <subcellularLocation>
        <location evidence="1">Cell outer membrane</location>
    </subcellularLocation>
</comment>
<feature type="coiled-coil region" evidence="8">
    <location>
        <begin position="317"/>
        <end position="376"/>
    </location>
</feature>
<organism evidence="10 11">
    <name type="scientific">Aminobacterium colombiense (strain DSM 12261 / ALA-1)</name>
    <dbReference type="NCBI Taxonomy" id="572547"/>
    <lineage>
        <taxon>Bacteria</taxon>
        <taxon>Thermotogati</taxon>
        <taxon>Synergistota</taxon>
        <taxon>Synergistia</taxon>
        <taxon>Synergistales</taxon>
        <taxon>Aminobacteriaceae</taxon>
        <taxon>Aminobacterium</taxon>
    </lineage>
</organism>
<keyword evidence="7" id="KW-0998">Cell outer membrane</keyword>
<dbReference type="InterPro" id="IPR051906">
    <property type="entry name" value="TolC-like"/>
</dbReference>
<evidence type="ECO:0000256" key="3">
    <source>
        <dbReference type="ARBA" id="ARBA00022448"/>
    </source>
</evidence>
<dbReference type="EMBL" id="CP001997">
    <property type="protein sequence ID" value="ADE56625.1"/>
    <property type="molecule type" value="Genomic_DNA"/>
</dbReference>
<name>D5EDJ3_AMICL</name>
<dbReference type="Gene3D" id="1.20.1600.10">
    <property type="entry name" value="Outer membrane efflux proteins (OEP)"/>
    <property type="match status" value="1"/>
</dbReference>
<dbReference type="RefSeq" id="WP_013047891.1">
    <property type="nucleotide sequence ID" value="NC_014011.1"/>
</dbReference>
<dbReference type="eggNOG" id="COG1538">
    <property type="taxonomic scope" value="Bacteria"/>
</dbReference>
<dbReference type="InterPro" id="IPR028351">
    <property type="entry name" value="CyaE"/>
</dbReference>
<keyword evidence="6" id="KW-0472">Membrane</keyword>
<dbReference type="InterPro" id="IPR003423">
    <property type="entry name" value="OMP_efflux"/>
</dbReference>
<dbReference type="GO" id="GO:0015562">
    <property type="term" value="F:efflux transmembrane transporter activity"/>
    <property type="evidence" value="ECO:0007669"/>
    <property type="project" value="InterPro"/>
</dbReference>
<dbReference type="GO" id="GO:0009279">
    <property type="term" value="C:cell outer membrane"/>
    <property type="evidence" value="ECO:0007669"/>
    <property type="project" value="UniProtKB-SubCell"/>
</dbReference>
<dbReference type="SUPFAM" id="SSF56954">
    <property type="entry name" value="Outer membrane efflux proteins (OEP)"/>
    <property type="match status" value="1"/>
</dbReference>
<comment type="similarity">
    <text evidence="2">Belongs to the outer membrane factor (OMF) (TC 1.B.17) family.</text>
</comment>
<evidence type="ECO:0000256" key="4">
    <source>
        <dbReference type="ARBA" id="ARBA00022452"/>
    </source>
</evidence>
<evidence type="ECO:0000256" key="5">
    <source>
        <dbReference type="ARBA" id="ARBA00022692"/>
    </source>
</evidence>
<dbReference type="AlphaFoldDB" id="D5EDJ3"/>
<keyword evidence="11" id="KW-1185">Reference proteome</keyword>
<dbReference type="PANTHER" id="PTHR30026">
    <property type="entry name" value="OUTER MEMBRANE PROTEIN TOLC"/>
    <property type="match status" value="1"/>
</dbReference>
<feature type="compositionally biased region" description="Low complexity" evidence="9">
    <location>
        <begin position="77"/>
        <end position="86"/>
    </location>
</feature>
<keyword evidence="5" id="KW-0812">Transmembrane</keyword>
<dbReference type="KEGG" id="aco:Amico_0486"/>
<evidence type="ECO:0000256" key="8">
    <source>
        <dbReference type="SAM" id="Coils"/>
    </source>
</evidence>
<evidence type="ECO:0000256" key="2">
    <source>
        <dbReference type="ARBA" id="ARBA00007613"/>
    </source>
</evidence>
<evidence type="ECO:0000313" key="11">
    <source>
        <dbReference type="Proteomes" id="UP000002366"/>
    </source>
</evidence>
<gene>
    <name evidence="10" type="ordered locus">Amico_0486</name>
</gene>
<dbReference type="GO" id="GO:1990281">
    <property type="term" value="C:efflux pump complex"/>
    <property type="evidence" value="ECO:0007669"/>
    <property type="project" value="TreeGrafter"/>
</dbReference>
<evidence type="ECO:0000256" key="1">
    <source>
        <dbReference type="ARBA" id="ARBA00004442"/>
    </source>
</evidence>
<proteinExistence type="inferred from homology"/>
<protein>
    <submittedName>
        <fullName evidence="10">Outer membrane efflux protein</fullName>
    </submittedName>
</protein>
<dbReference type="Pfam" id="PF02321">
    <property type="entry name" value="OEP"/>
    <property type="match status" value="2"/>
</dbReference>
<dbReference type="STRING" id="572547.Amico_0486"/>
<accession>D5EDJ3</accession>
<feature type="region of interest" description="Disordered" evidence="9">
    <location>
        <begin position="62"/>
        <end position="94"/>
    </location>
</feature>
<dbReference type="OrthoDB" id="9772436at2"/>
<dbReference type="GO" id="GO:0015288">
    <property type="term" value="F:porin activity"/>
    <property type="evidence" value="ECO:0007669"/>
    <property type="project" value="TreeGrafter"/>
</dbReference>
<evidence type="ECO:0000256" key="7">
    <source>
        <dbReference type="ARBA" id="ARBA00023237"/>
    </source>
</evidence>
<sequence>MKKYVFLVLTAFLCMCHSTEGLSEEKIIFTTPLSLEQCLAIAEVHHPNLKASRAKIDVADSQMGQVASKERPQVDVSSSYSRQESSAARDGDTYSTSAGISQLITDAGKTKAEKSIARLKKESASQNYKTIECQVQYNVKKTYFDALEAQKDLEVAEETLNLYTLLLTQAQAFYDVGSVPKYDVTTAEVEQSKARLGVVTAKTAIKKARAELNNAMGVTEAPEYVLKDVEERVSFSIPFDEVLKTALRKRADLLASEIGVKAAKESIRLAAKGNAPEVRASGKYAIGGSHPTEDDNWSVGVTLQIPLYDGGLEGEKINQARAELVVAEGEEESLRSDVRKEVEQAYMEFIDSDEVLAVAQKTVQQAEENLTIAQNRYKVGVGSPIEVADATEKFKEAKQGYWSALYSHHRSWAALEKVVGGTVE</sequence>
<dbReference type="Proteomes" id="UP000002366">
    <property type="component" value="Chromosome"/>
</dbReference>
<dbReference type="PANTHER" id="PTHR30026:SF20">
    <property type="entry name" value="OUTER MEMBRANE PROTEIN TOLC"/>
    <property type="match status" value="1"/>
</dbReference>
<evidence type="ECO:0000256" key="6">
    <source>
        <dbReference type="ARBA" id="ARBA00023136"/>
    </source>
</evidence>
<dbReference type="PIRSF" id="PIRSF001892">
    <property type="entry name" value="CyaE"/>
    <property type="match status" value="1"/>
</dbReference>
<keyword evidence="4" id="KW-1134">Transmembrane beta strand</keyword>